<dbReference type="Proteomes" id="UP000283786">
    <property type="component" value="Plasmid p49"/>
</dbReference>
<dbReference type="KEGG" id="palw:PSAL_038120"/>
<dbReference type="InterPro" id="IPR007345">
    <property type="entry name" value="Polysacch_pyruvyl_Trfase"/>
</dbReference>
<organism evidence="2 3">
    <name type="scientific">Pseudooceanicola algae</name>
    <dbReference type="NCBI Taxonomy" id="1537215"/>
    <lineage>
        <taxon>Bacteria</taxon>
        <taxon>Pseudomonadati</taxon>
        <taxon>Pseudomonadota</taxon>
        <taxon>Alphaproteobacteria</taxon>
        <taxon>Rhodobacterales</taxon>
        <taxon>Paracoccaceae</taxon>
        <taxon>Pseudooceanicola</taxon>
    </lineage>
</organism>
<accession>A0A418SD68</accession>
<evidence type="ECO:0000313" key="2">
    <source>
        <dbReference type="EMBL" id="QPM92548.1"/>
    </source>
</evidence>
<protein>
    <recommendedName>
        <fullName evidence="1">Polysaccharide pyruvyl transferase domain-containing protein</fullName>
    </recommendedName>
</protein>
<sequence length="364" mass="39767">MSGQRAYFNIKTQFDNVGDALIIRELIRLASDRAMTEVYLERAPESFRRTLDIAGRPNVEVHDKGGFGALILNMLGARLRGIRCYYFLIPGGLNGDKSVKQFASGLVSLAVIALLALVGVRICQTGFSIERIGPRHARLLRWRSKVLYCVGIRDRISQAYAEDLGIRTTHLVTDLALNLFAENPTVAPDPRGAIGFSFRTDKDPAIRDRLTGLAEEVCARTAPGTRFRCIAQVGRDLPYMSELAERLEKRHPGQVDLVDAHEDISAAIAAYEPCQALLSNRLHGLLLGLRAGASPVALVVEELDHKIRGVFESIGLGDHVCDLASSSATDLDPLMTPLRFDGTAPAGRLKALFDELLGPKAQGE</sequence>
<keyword evidence="2" id="KW-0614">Plasmid</keyword>
<dbReference type="RefSeq" id="WP_119840349.1">
    <property type="nucleotide sequence ID" value="NZ_CP060439.1"/>
</dbReference>
<dbReference type="Pfam" id="PF04230">
    <property type="entry name" value="PS_pyruv_trans"/>
    <property type="match status" value="1"/>
</dbReference>
<evidence type="ECO:0000259" key="1">
    <source>
        <dbReference type="Pfam" id="PF04230"/>
    </source>
</evidence>
<dbReference type="OrthoDB" id="7848548at2"/>
<feature type="domain" description="Polysaccharide pyruvyl transferase" evidence="1">
    <location>
        <begin position="16"/>
        <end position="298"/>
    </location>
</feature>
<dbReference type="PANTHER" id="PTHR36836:SF1">
    <property type="entry name" value="COLANIC ACID BIOSYNTHESIS PROTEIN WCAK"/>
    <property type="match status" value="1"/>
</dbReference>
<dbReference type="EMBL" id="CP060439">
    <property type="protein sequence ID" value="QPM92548.1"/>
    <property type="molecule type" value="Genomic_DNA"/>
</dbReference>
<gene>
    <name evidence="2" type="ORF">PSAL_038120</name>
</gene>
<keyword evidence="3" id="KW-1185">Reference proteome</keyword>
<geneLocation type="plasmid" evidence="2 3">
    <name>p49</name>
</geneLocation>
<reference evidence="2 3" key="1">
    <citation type="submission" date="2020-08" db="EMBL/GenBank/DDBJ databases">
        <title>Genome sequence of Rhodobacteraceae bacterium Lw-13e.</title>
        <authorList>
            <person name="Poehlein A."/>
            <person name="Wolter L."/>
            <person name="Daniel R."/>
            <person name="Brinkhoff T."/>
        </authorList>
    </citation>
    <scope>NUCLEOTIDE SEQUENCE [LARGE SCALE GENOMIC DNA]</scope>
    <source>
        <strain evidence="2 3">Lw-13e</strain>
        <plasmid evidence="2 3">p49</plasmid>
    </source>
</reference>
<name>A0A418SD68_9RHOB</name>
<dbReference type="PANTHER" id="PTHR36836">
    <property type="entry name" value="COLANIC ACID BIOSYNTHESIS PROTEIN WCAK"/>
    <property type="match status" value="1"/>
</dbReference>
<evidence type="ECO:0000313" key="3">
    <source>
        <dbReference type="Proteomes" id="UP000283786"/>
    </source>
</evidence>
<dbReference type="AlphaFoldDB" id="A0A418SD68"/>
<proteinExistence type="predicted"/>